<dbReference type="SUPFAM" id="SSF53098">
    <property type="entry name" value="Ribonuclease H-like"/>
    <property type="match status" value="1"/>
</dbReference>
<dbReference type="OrthoDB" id="6434907at2759"/>
<gene>
    <name evidence="1" type="primary">Tf2-6_37</name>
    <name evidence="2" type="ORF">NPIL_220161</name>
    <name evidence="1" type="ORF">NPIL_507521</name>
</gene>
<protein>
    <submittedName>
        <fullName evidence="1">Transposon Tf2-6 polyprotein</fullName>
    </submittedName>
</protein>
<dbReference type="InterPro" id="IPR036397">
    <property type="entry name" value="RNaseH_sf"/>
</dbReference>
<dbReference type="EMBL" id="BMAW01121178">
    <property type="protein sequence ID" value="GFT92946.1"/>
    <property type="molecule type" value="Genomic_DNA"/>
</dbReference>
<dbReference type="InterPro" id="IPR012337">
    <property type="entry name" value="RNaseH-like_sf"/>
</dbReference>
<proteinExistence type="predicted"/>
<evidence type="ECO:0000313" key="2">
    <source>
        <dbReference type="EMBL" id="GFT92946.1"/>
    </source>
</evidence>
<dbReference type="AlphaFoldDB" id="A0A8X6IM58"/>
<dbReference type="Gene3D" id="3.30.420.10">
    <property type="entry name" value="Ribonuclease H-like superfamily/Ribonuclease H"/>
    <property type="match status" value="1"/>
</dbReference>
<reference evidence="1" key="1">
    <citation type="submission" date="2020-08" db="EMBL/GenBank/DDBJ databases">
        <title>Multicomponent nature underlies the extraordinary mechanical properties of spider dragline silk.</title>
        <authorList>
            <person name="Kono N."/>
            <person name="Nakamura H."/>
            <person name="Mori M."/>
            <person name="Yoshida Y."/>
            <person name="Ohtoshi R."/>
            <person name="Malay A.D."/>
            <person name="Moran D.A.P."/>
            <person name="Tomita M."/>
            <person name="Numata K."/>
            <person name="Arakawa K."/>
        </authorList>
    </citation>
    <scope>NUCLEOTIDE SEQUENCE</scope>
</reference>
<dbReference type="GO" id="GO:0003676">
    <property type="term" value="F:nucleic acid binding"/>
    <property type="evidence" value="ECO:0007669"/>
    <property type="project" value="InterPro"/>
</dbReference>
<keyword evidence="3" id="KW-1185">Reference proteome</keyword>
<comment type="caution">
    <text evidence="1">The sequence shown here is derived from an EMBL/GenBank/DDBJ whole genome shotgun (WGS) entry which is preliminary data.</text>
</comment>
<evidence type="ECO:0000313" key="3">
    <source>
        <dbReference type="Proteomes" id="UP000887013"/>
    </source>
</evidence>
<dbReference type="PANTHER" id="PTHR47266">
    <property type="entry name" value="ENDONUCLEASE-RELATED"/>
    <property type="match status" value="1"/>
</dbReference>
<dbReference type="EMBL" id="BMAW01091610">
    <property type="protein sequence ID" value="GFS50818.1"/>
    <property type="molecule type" value="Genomic_DNA"/>
</dbReference>
<evidence type="ECO:0000313" key="1">
    <source>
        <dbReference type="EMBL" id="GFS50818.1"/>
    </source>
</evidence>
<name>A0A8X6IM58_NEPPI</name>
<dbReference type="InterPro" id="IPR052160">
    <property type="entry name" value="Gypsy_RT_Integrase-like"/>
</dbReference>
<dbReference type="Proteomes" id="UP000887013">
    <property type="component" value="Unassembled WGS sequence"/>
</dbReference>
<organism evidence="1 3">
    <name type="scientific">Nephila pilipes</name>
    <name type="common">Giant wood spider</name>
    <name type="synonym">Nephila maculata</name>
    <dbReference type="NCBI Taxonomy" id="299642"/>
    <lineage>
        <taxon>Eukaryota</taxon>
        <taxon>Metazoa</taxon>
        <taxon>Ecdysozoa</taxon>
        <taxon>Arthropoda</taxon>
        <taxon>Chelicerata</taxon>
        <taxon>Arachnida</taxon>
        <taxon>Araneae</taxon>
        <taxon>Araneomorphae</taxon>
        <taxon>Entelegynae</taxon>
        <taxon>Araneoidea</taxon>
        <taxon>Nephilidae</taxon>
        <taxon>Nephila</taxon>
    </lineage>
</organism>
<accession>A0A8X6IM58</accession>
<sequence length="89" mass="10059">MKSDERDRVCACAKCQHAKVFQHTKAPLGTFAEPDARFSHIHIDFMGPLPISDGKQYCLTIIDRFTRWSEVIPTLDIFAKTTARALVHG</sequence>